<sequence length="192" mass="22221">MRFYAYDVCREDTKLVTLTKSTTKRLTKTDFYLSANKKLSHYRKKTGKNAPFKLDLFMKNHASKTYVADTELVKTGTVEGMCFHKGFLIRYDGIYFYLIKLRNKIKYGLLDKVKMEAEREITRLTRSQHQTAGKLISIKGRVVTTEYKGFRVVGDIDKPDSFYTKVGSKVVIGTMDEIRYAINIASQKTHQD</sequence>
<organism evidence="1 2">
    <name type="scientific">Photobacterium sanctipauli</name>
    <dbReference type="NCBI Taxonomy" id="1342794"/>
    <lineage>
        <taxon>Bacteria</taxon>
        <taxon>Pseudomonadati</taxon>
        <taxon>Pseudomonadota</taxon>
        <taxon>Gammaproteobacteria</taxon>
        <taxon>Vibrionales</taxon>
        <taxon>Vibrionaceae</taxon>
        <taxon>Photobacterium</taxon>
    </lineage>
</organism>
<evidence type="ECO:0000313" key="1">
    <source>
        <dbReference type="EMBL" id="PSW20155.1"/>
    </source>
</evidence>
<name>A0A2T3NV75_9GAMM</name>
<protein>
    <submittedName>
        <fullName evidence="1">Uncharacterized protein</fullName>
    </submittedName>
</protein>
<comment type="caution">
    <text evidence="1">The sequence shown here is derived from an EMBL/GenBank/DDBJ whole genome shotgun (WGS) entry which is preliminary data.</text>
</comment>
<gene>
    <name evidence="1" type="ORF">C9I98_08850</name>
</gene>
<accession>A0A2T3NV75</accession>
<proteinExistence type="predicted"/>
<evidence type="ECO:0000313" key="2">
    <source>
        <dbReference type="Proteomes" id="UP000241771"/>
    </source>
</evidence>
<dbReference type="Proteomes" id="UP000241771">
    <property type="component" value="Unassembled WGS sequence"/>
</dbReference>
<dbReference type="EMBL" id="PYMA01000004">
    <property type="protein sequence ID" value="PSW20155.1"/>
    <property type="molecule type" value="Genomic_DNA"/>
</dbReference>
<dbReference type="AlphaFoldDB" id="A0A2T3NV75"/>
<reference evidence="1 2" key="1">
    <citation type="submission" date="2018-01" db="EMBL/GenBank/DDBJ databases">
        <title>Whole genome sequencing of Histamine producing bacteria.</title>
        <authorList>
            <person name="Butler K."/>
        </authorList>
    </citation>
    <scope>NUCLEOTIDE SEQUENCE [LARGE SCALE GENOMIC DNA]</scope>
    <source>
        <strain evidence="1 2">DSM 100436</strain>
    </source>
</reference>
<keyword evidence="2" id="KW-1185">Reference proteome</keyword>